<evidence type="ECO:0000259" key="2">
    <source>
        <dbReference type="Pfam" id="PF02463"/>
    </source>
</evidence>
<dbReference type="AlphaFoldDB" id="A0AAW2H9H0"/>
<sequence>MACRLIILEITGFKSFCKKQVIPFDREFTAIVGPNGCGKSNILEAIFWALGESSVSNLRLEKGEDILFNAEKDSRFFAEVSLILEKQEEGNKKALSLVATRRYYSNAQNVYYLNKVEVKSSVYNQTLQQWGLFRSAYMLMPQGKIDALMAKSGASELKHMLEEVAGLSALKAKKEETLKNILKSQEHLREWERMWAQTSLRHEQLKLALDNQSKAETLQKECEEYETQILLLDLYRLHLRMEAIQTQTGSFSLEESQKELFREEQAVEMQTALARERLKDAQAVKLECEKELSCVQRCLEIVRADLSALNKDLKMAEETYEQSRKKVSQLEQKLNGMSQNTDSQMVHLNKLLSMEEELELRSKHLQNQLRKGLYDIIEKLPRGFRRELERMQFESQQISEFLSTNDSLIFELIEQFLLSSRSFLGTLEQIDWEYLESSYRDAYEELLSVENSLERQVEKVVRFRAAQAKEKEAYKQLKQELKDAMEEETFHKNNLDKIRLKKEGLDANRQTWEESLNKWKVRRDKACKDDERFSRLLRGFEEEQRYGKRKNMPTHLGCFSALQELYECQGEFLALKKQLRSEGDWNEFLSVAKPSLLEDYNRLMKEKELAYKSFLPLRLWLSGDKIQEDFCHLGERFEQLVKEKEDLEKAIKESKNLLKMIEKEAKKSFSKTLDKLNKHLREISLSMLGKASIYLEEAHSGLVFKAEIKGQGRKTLRAFSGGEKTLVFLSLLMAVYAVAEVPFTFLDEIDAALDEENSNKWVNLLKQISQNRQLVLITHNPIVARCAKQILGVTLDKKGYSEIYSLDLSEDYSFV</sequence>
<dbReference type="InterPro" id="IPR027417">
    <property type="entry name" value="P-loop_NTPase"/>
</dbReference>
<dbReference type="Gene3D" id="3.40.50.300">
    <property type="entry name" value="P-loop containing nucleotide triphosphate hydrolases"/>
    <property type="match status" value="2"/>
</dbReference>
<organism evidence="3">
    <name type="scientific">Menopon gallinae</name>
    <name type="common">poultry shaft louse</name>
    <dbReference type="NCBI Taxonomy" id="328185"/>
    <lineage>
        <taxon>Eukaryota</taxon>
        <taxon>Metazoa</taxon>
        <taxon>Ecdysozoa</taxon>
        <taxon>Arthropoda</taxon>
        <taxon>Hexapoda</taxon>
        <taxon>Insecta</taxon>
        <taxon>Pterygota</taxon>
        <taxon>Neoptera</taxon>
        <taxon>Paraneoptera</taxon>
        <taxon>Psocodea</taxon>
        <taxon>Troctomorpha</taxon>
        <taxon>Phthiraptera</taxon>
        <taxon>Amblycera</taxon>
        <taxon>Menoponidae</taxon>
        <taxon>Menopon</taxon>
    </lineage>
</organism>
<evidence type="ECO:0000256" key="1">
    <source>
        <dbReference type="SAM" id="Coils"/>
    </source>
</evidence>
<dbReference type="PANTHER" id="PTHR43977">
    <property type="entry name" value="STRUCTURAL MAINTENANCE OF CHROMOSOMES PROTEIN 3"/>
    <property type="match status" value="1"/>
</dbReference>
<accession>A0AAW2H9H0</accession>
<proteinExistence type="predicted"/>
<dbReference type="Pfam" id="PF02463">
    <property type="entry name" value="SMC_N"/>
    <property type="match status" value="1"/>
</dbReference>
<dbReference type="EMBL" id="JARGDH010000006">
    <property type="protein sequence ID" value="KAL0266193.1"/>
    <property type="molecule type" value="Genomic_DNA"/>
</dbReference>
<comment type="caution">
    <text evidence="3">The sequence shown here is derived from an EMBL/GenBank/DDBJ whole genome shotgun (WGS) entry which is preliminary data.</text>
</comment>
<gene>
    <name evidence="3" type="ORF">PYX00_011910</name>
</gene>
<protein>
    <recommendedName>
        <fullName evidence="2">RecF/RecN/SMC N-terminal domain-containing protein</fullName>
    </recommendedName>
</protein>
<name>A0AAW2H9H0_9NEOP</name>
<feature type="coiled-coil region" evidence="1">
    <location>
        <begin position="637"/>
        <end position="667"/>
    </location>
</feature>
<feature type="coiled-coil region" evidence="1">
    <location>
        <begin position="299"/>
        <end position="368"/>
    </location>
</feature>
<reference evidence="3" key="1">
    <citation type="journal article" date="2024" name="Gigascience">
        <title>Chromosome-level genome of the poultry shaft louse Menopon gallinae provides insight into the host-switching and adaptive evolution of parasitic lice.</title>
        <authorList>
            <person name="Xu Y."/>
            <person name="Ma L."/>
            <person name="Liu S."/>
            <person name="Liang Y."/>
            <person name="Liu Q."/>
            <person name="He Z."/>
            <person name="Tian L."/>
            <person name="Duan Y."/>
            <person name="Cai W."/>
            <person name="Li H."/>
            <person name="Song F."/>
        </authorList>
    </citation>
    <scope>NUCLEOTIDE SEQUENCE</scope>
    <source>
        <strain evidence="3">Cailab_2023a</strain>
    </source>
</reference>
<keyword evidence="1" id="KW-0175">Coiled coil</keyword>
<feature type="coiled-coil region" evidence="1">
    <location>
        <begin position="464"/>
        <end position="494"/>
    </location>
</feature>
<evidence type="ECO:0000313" key="3">
    <source>
        <dbReference type="EMBL" id="KAL0266193.1"/>
    </source>
</evidence>
<feature type="domain" description="RecF/RecN/SMC N-terminal" evidence="2">
    <location>
        <begin position="8"/>
        <end position="801"/>
    </location>
</feature>
<dbReference type="InterPro" id="IPR003395">
    <property type="entry name" value="RecF/RecN/SMC_N"/>
</dbReference>
<dbReference type="SUPFAM" id="SSF52540">
    <property type="entry name" value="P-loop containing nucleoside triphosphate hydrolases"/>
    <property type="match status" value="1"/>
</dbReference>